<dbReference type="Gene3D" id="3.30.430.20">
    <property type="entry name" value="Gnk2 domain, C-X8-C-X2-C motif"/>
    <property type="match status" value="2"/>
</dbReference>
<name>A0AAV8SBH5_9ROSI</name>
<keyword evidence="9" id="KW-1185">Reference proteome</keyword>
<feature type="domain" description="Gnk2-homologous" evidence="7">
    <location>
        <begin position="23"/>
        <end position="125"/>
    </location>
</feature>
<dbReference type="CDD" id="cd23509">
    <property type="entry name" value="Gnk2-like"/>
    <property type="match status" value="2"/>
</dbReference>
<dbReference type="InterPro" id="IPR038408">
    <property type="entry name" value="GNK2_sf"/>
</dbReference>
<keyword evidence="2" id="KW-0964">Secreted</keyword>
<comment type="similarity">
    <text evidence="5">Belongs to the cysteine-rich repeat secretory protein family.</text>
</comment>
<dbReference type="EMBL" id="JAIWQS010000012">
    <property type="protein sequence ID" value="KAJ8749399.1"/>
    <property type="molecule type" value="Genomic_DNA"/>
</dbReference>
<dbReference type="InterPro" id="IPR002902">
    <property type="entry name" value="GNK2"/>
</dbReference>
<sequence>MSKHILLICLCLLLRLHGTVCSNPLSHLCFSQGRYIVKSPYHFNLNFLLNSLSKTTSPTGFALGSDGEGQYRVNGLALCRGDVSTEDCKTCVAEASIEIGQRCHANKGAAIWYDYCLLKYSNLEIFGEIDNQYRFYMSNVQEVCNPVEFNAKVKYLLSAVSSKAYASPELYAIGELELEASQKLYGLAQCTRDLSSANCQSCLDEAISELPNCCNAKRGGRVVGGSCNFRYELYPFVKA</sequence>
<organism evidence="8 9">
    <name type="scientific">Erythroxylum novogranatense</name>
    <dbReference type="NCBI Taxonomy" id="1862640"/>
    <lineage>
        <taxon>Eukaryota</taxon>
        <taxon>Viridiplantae</taxon>
        <taxon>Streptophyta</taxon>
        <taxon>Embryophyta</taxon>
        <taxon>Tracheophyta</taxon>
        <taxon>Spermatophyta</taxon>
        <taxon>Magnoliopsida</taxon>
        <taxon>eudicotyledons</taxon>
        <taxon>Gunneridae</taxon>
        <taxon>Pentapetalae</taxon>
        <taxon>rosids</taxon>
        <taxon>fabids</taxon>
        <taxon>Malpighiales</taxon>
        <taxon>Erythroxylaceae</taxon>
        <taxon>Erythroxylum</taxon>
    </lineage>
</organism>
<dbReference type="Proteomes" id="UP001159364">
    <property type="component" value="Linkage Group LG12"/>
</dbReference>
<feature type="chain" id="PRO_5043933694" description="Gnk2-homologous domain-containing protein" evidence="6">
    <location>
        <begin position="22"/>
        <end position="239"/>
    </location>
</feature>
<protein>
    <recommendedName>
        <fullName evidence="7">Gnk2-homologous domain-containing protein</fullName>
    </recommendedName>
</protein>
<dbReference type="PANTHER" id="PTHR32411:SF43">
    <property type="entry name" value="CYSTEINE-RICH REPEAT SECRETORY PROTEIN 38"/>
    <property type="match status" value="1"/>
</dbReference>
<dbReference type="PANTHER" id="PTHR32411">
    <property type="entry name" value="CYSTEINE-RICH REPEAT SECRETORY PROTEIN 38-RELATED"/>
    <property type="match status" value="1"/>
</dbReference>
<evidence type="ECO:0000256" key="3">
    <source>
        <dbReference type="ARBA" id="ARBA00022729"/>
    </source>
</evidence>
<dbReference type="Pfam" id="PF01657">
    <property type="entry name" value="Stress-antifung"/>
    <property type="match status" value="2"/>
</dbReference>
<evidence type="ECO:0000313" key="8">
    <source>
        <dbReference type="EMBL" id="KAJ8749399.1"/>
    </source>
</evidence>
<evidence type="ECO:0000256" key="6">
    <source>
        <dbReference type="SAM" id="SignalP"/>
    </source>
</evidence>
<feature type="domain" description="Gnk2-homologous" evidence="7">
    <location>
        <begin position="131"/>
        <end position="236"/>
    </location>
</feature>
<gene>
    <name evidence="8" type="ORF">K2173_018891</name>
</gene>
<accession>A0AAV8SBH5</accession>
<evidence type="ECO:0000313" key="9">
    <source>
        <dbReference type="Proteomes" id="UP001159364"/>
    </source>
</evidence>
<comment type="subcellular location">
    <subcellularLocation>
        <location evidence="1">Secreted</location>
    </subcellularLocation>
</comment>
<dbReference type="GO" id="GO:0005576">
    <property type="term" value="C:extracellular region"/>
    <property type="evidence" value="ECO:0007669"/>
    <property type="project" value="UniProtKB-SubCell"/>
</dbReference>
<keyword evidence="4" id="KW-0677">Repeat</keyword>
<dbReference type="InterPro" id="IPR050581">
    <property type="entry name" value="CRR_secretory_protein"/>
</dbReference>
<keyword evidence="3 6" id="KW-0732">Signal</keyword>
<dbReference type="PROSITE" id="PS51473">
    <property type="entry name" value="GNK2"/>
    <property type="match status" value="2"/>
</dbReference>
<evidence type="ECO:0000256" key="5">
    <source>
        <dbReference type="ARBA" id="ARBA00038515"/>
    </source>
</evidence>
<reference evidence="8 9" key="1">
    <citation type="submission" date="2021-09" db="EMBL/GenBank/DDBJ databases">
        <title>Genomic insights and catalytic innovation underlie evolution of tropane alkaloids biosynthesis.</title>
        <authorList>
            <person name="Wang Y.-J."/>
            <person name="Tian T."/>
            <person name="Huang J.-P."/>
            <person name="Huang S.-X."/>
        </authorList>
    </citation>
    <scope>NUCLEOTIDE SEQUENCE [LARGE SCALE GENOMIC DNA]</scope>
    <source>
        <strain evidence="8">KIB-2018</strain>
        <tissue evidence="8">Leaf</tissue>
    </source>
</reference>
<evidence type="ECO:0000256" key="1">
    <source>
        <dbReference type="ARBA" id="ARBA00004613"/>
    </source>
</evidence>
<proteinExistence type="inferred from homology"/>
<evidence type="ECO:0000256" key="2">
    <source>
        <dbReference type="ARBA" id="ARBA00022525"/>
    </source>
</evidence>
<dbReference type="FunFam" id="3.30.430.20:FF:000002">
    <property type="entry name" value="Cysteine-rich receptor-like protein kinase 10"/>
    <property type="match status" value="1"/>
</dbReference>
<evidence type="ECO:0000256" key="4">
    <source>
        <dbReference type="ARBA" id="ARBA00022737"/>
    </source>
</evidence>
<comment type="caution">
    <text evidence="8">The sequence shown here is derived from an EMBL/GenBank/DDBJ whole genome shotgun (WGS) entry which is preliminary data.</text>
</comment>
<evidence type="ECO:0000259" key="7">
    <source>
        <dbReference type="PROSITE" id="PS51473"/>
    </source>
</evidence>
<feature type="signal peptide" evidence="6">
    <location>
        <begin position="1"/>
        <end position="21"/>
    </location>
</feature>
<dbReference type="AlphaFoldDB" id="A0AAV8SBH5"/>